<comment type="caution">
    <text evidence="2">The sequence shown here is derived from an EMBL/GenBank/DDBJ whole genome shotgun (WGS) entry which is preliminary data.</text>
</comment>
<name>A0ABX2DA76_9SPHI</name>
<feature type="transmembrane region" description="Helical" evidence="1">
    <location>
        <begin position="6"/>
        <end position="34"/>
    </location>
</feature>
<feature type="transmembrane region" description="Helical" evidence="1">
    <location>
        <begin position="79"/>
        <end position="101"/>
    </location>
</feature>
<sequence length="116" mass="12807">MVFLVIIIASFLLQMVLPWWVIIIISFATCGLIGKTGKISFWQPFLAIFALWLGMSLFKSLPNHNILATRVAEMLSVKLWPLVLLITVLLGGLVAGISGYCGHHFRKAVISLKTPA</sequence>
<evidence type="ECO:0000313" key="3">
    <source>
        <dbReference type="Proteomes" id="UP000762110"/>
    </source>
</evidence>
<evidence type="ECO:0000313" key="2">
    <source>
        <dbReference type="EMBL" id="NQX30216.1"/>
    </source>
</evidence>
<feature type="transmembrane region" description="Helical" evidence="1">
    <location>
        <begin position="41"/>
        <end position="59"/>
    </location>
</feature>
<organism evidence="2 3">
    <name type="scientific">Pedobacter boryungensis</name>
    <dbReference type="NCBI Taxonomy" id="869962"/>
    <lineage>
        <taxon>Bacteria</taxon>
        <taxon>Pseudomonadati</taxon>
        <taxon>Bacteroidota</taxon>
        <taxon>Sphingobacteriia</taxon>
        <taxon>Sphingobacteriales</taxon>
        <taxon>Sphingobacteriaceae</taxon>
        <taxon>Pedobacter</taxon>
    </lineage>
</organism>
<keyword evidence="3" id="KW-1185">Reference proteome</keyword>
<dbReference type="Proteomes" id="UP000762110">
    <property type="component" value="Unassembled WGS sequence"/>
</dbReference>
<gene>
    <name evidence="2" type="ORF">HQN85_00645</name>
</gene>
<accession>A0ABX2DA76</accession>
<protein>
    <submittedName>
        <fullName evidence="2">Uncharacterized protein</fullName>
    </submittedName>
</protein>
<dbReference type="RefSeq" id="WP_173268416.1">
    <property type="nucleotide sequence ID" value="NZ_JABMKV010000001.1"/>
</dbReference>
<proteinExistence type="predicted"/>
<reference evidence="2 3" key="1">
    <citation type="submission" date="2020-05" db="EMBL/GenBank/DDBJ databases">
        <title>Description of Pedobacter foliorum sp. nov.</title>
        <authorList>
            <person name="Qi S."/>
            <person name="Carlier A."/>
            <person name="Cnockaert M."/>
            <person name="Vandamme P."/>
        </authorList>
    </citation>
    <scope>NUCLEOTIDE SEQUENCE [LARGE SCALE GENOMIC DNA]</scope>
    <source>
        <strain evidence="2 3">LMG 31300</strain>
    </source>
</reference>
<keyword evidence="1" id="KW-0812">Transmembrane</keyword>
<dbReference type="EMBL" id="JABMKV010000001">
    <property type="protein sequence ID" value="NQX30216.1"/>
    <property type="molecule type" value="Genomic_DNA"/>
</dbReference>
<evidence type="ECO:0000256" key="1">
    <source>
        <dbReference type="SAM" id="Phobius"/>
    </source>
</evidence>
<keyword evidence="1" id="KW-0472">Membrane</keyword>
<keyword evidence="1" id="KW-1133">Transmembrane helix</keyword>